<feature type="binding site" evidence="12">
    <location>
        <position position="458"/>
    </location>
    <ligand>
        <name>Zn(2+)</name>
        <dbReference type="ChEBI" id="CHEBI:29105"/>
        <label>2</label>
    </ligand>
</feature>
<dbReference type="PANTHER" id="PTHR30580">
    <property type="entry name" value="PRIMOSOMAL PROTEIN N"/>
    <property type="match status" value="1"/>
</dbReference>
<evidence type="ECO:0000256" key="8">
    <source>
        <dbReference type="ARBA" id="ARBA00022840"/>
    </source>
</evidence>
<protein>
    <recommendedName>
        <fullName evidence="12">Replication restart protein PriA</fullName>
    </recommendedName>
    <alternativeName>
        <fullName evidence="12">ATP-dependent DNA helicase PriA</fullName>
        <ecNumber evidence="12">5.6.2.4</ecNumber>
    </alternativeName>
    <alternativeName>
        <fullName evidence="12">DNA 3'-5' helicase PriA</fullName>
    </alternativeName>
</protein>
<dbReference type="InterPro" id="IPR027417">
    <property type="entry name" value="P-loop_NTPase"/>
</dbReference>
<dbReference type="InterPro" id="IPR001650">
    <property type="entry name" value="Helicase_C-like"/>
</dbReference>
<feature type="binding site" evidence="12">
    <location>
        <position position="476"/>
    </location>
    <ligand>
        <name>Zn(2+)</name>
        <dbReference type="ChEBI" id="CHEBI:29105"/>
        <label>2</label>
    </ligand>
</feature>
<comment type="cofactor">
    <cofactor evidence="12">
        <name>Zn(2+)</name>
        <dbReference type="ChEBI" id="CHEBI:29105"/>
    </cofactor>
    <text evidence="12">Binds 2 zinc ions per subunit.</text>
</comment>
<evidence type="ECO:0000313" key="15">
    <source>
        <dbReference type="EMBL" id="TWX61272.1"/>
    </source>
</evidence>
<dbReference type="GO" id="GO:0005524">
    <property type="term" value="F:ATP binding"/>
    <property type="evidence" value="ECO:0007669"/>
    <property type="project" value="UniProtKB-UniRule"/>
</dbReference>
<dbReference type="GO" id="GO:0006269">
    <property type="term" value="P:DNA replication, synthesis of primer"/>
    <property type="evidence" value="ECO:0007669"/>
    <property type="project" value="UniProtKB-KW"/>
</dbReference>
<evidence type="ECO:0000313" key="17">
    <source>
        <dbReference type="Proteomes" id="UP000321525"/>
    </source>
</evidence>
<feature type="binding site" evidence="12">
    <location>
        <position position="449"/>
    </location>
    <ligand>
        <name>Zn(2+)</name>
        <dbReference type="ChEBI" id="CHEBI:29105"/>
        <label>1</label>
    </ligand>
</feature>
<keyword evidence="5 12" id="KW-0378">Hydrolase</keyword>
<dbReference type="Pfam" id="PF00271">
    <property type="entry name" value="Helicase_C"/>
    <property type="match status" value="1"/>
</dbReference>
<organism evidence="16 18">
    <name type="scientific">Colwellia hornerae</name>
    <dbReference type="NCBI Taxonomy" id="89402"/>
    <lineage>
        <taxon>Bacteria</taxon>
        <taxon>Pseudomonadati</taxon>
        <taxon>Pseudomonadota</taxon>
        <taxon>Gammaproteobacteria</taxon>
        <taxon>Alteromonadales</taxon>
        <taxon>Colwelliaceae</taxon>
        <taxon>Colwellia</taxon>
    </lineage>
</organism>
<evidence type="ECO:0000259" key="14">
    <source>
        <dbReference type="PROSITE" id="PS51194"/>
    </source>
</evidence>
<feature type="binding site" evidence="12">
    <location>
        <position position="486"/>
    </location>
    <ligand>
        <name>Zn(2+)</name>
        <dbReference type="ChEBI" id="CHEBI:29105"/>
        <label>1</label>
    </ligand>
</feature>
<keyword evidence="6 12" id="KW-0347">Helicase</keyword>
<dbReference type="Pfam" id="PF00270">
    <property type="entry name" value="DEAD"/>
    <property type="match status" value="1"/>
</dbReference>
<dbReference type="Proteomes" id="UP000321917">
    <property type="component" value="Unassembled WGS sequence"/>
</dbReference>
<dbReference type="Pfam" id="PF17764">
    <property type="entry name" value="PriA_3primeBD"/>
    <property type="match status" value="1"/>
</dbReference>
<dbReference type="PANTHER" id="PTHR30580:SF0">
    <property type="entry name" value="PRIMOSOMAL PROTEIN N"/>
    <property type="match status" value="1"/>
</dbReference>
<dbReference type="EMBL" id="VOLR01000006">
    <property type="protein sequence ID" value="TWX61272.1"/>
    <property type="molecule type" value="Genomic_DNA"/>
</dbReference>
<evidence type="ECO:0000256" key="6">
    <source>
        <dbReference type="ARBA" id="ARBA00022806"/>
    </source>
</evidence>
<keyword evidence="4 12" id="KW-0547">Nucleotide-binding</keyword>
<dbReference type="InterPro" id="IPR011545">
    <property type="entry name" value="DEAD/DEAH_box_helicase_dom"/>
</dbReference>
<evidence type="ECO:0000313" key="16">
    <source>
        <dbReference type="EMBL" id="TWX67681.1"/>
    </source>
</evidence>
<evidence type="ECO:0000256" key="11">
    <source>
        <dbReference type="ARBA" id="ARBA00048988"/>
    </source>
</evidence>
<dbReference type="SUPFAM" id="SSF52540">
    <property type="entry name" value="P-loop containing nucleoside triphosphate hydrolases"/>
    <property type="match status" value="2"/>
</dbReference>
<reference evidence="16 18" key="1">
    <citation type="submission" date="2019-07" db="EMBL/GenBank/DDBJ databases">
        <title>Genomes of sea-ice associated Colwellia species.</title>
        <authorList>
            <person name="Bowman J.P."/>
        </authorList>
    </citation>
    <scope>NUCLEOTIDE SEQUENCE [LARGE SCALE GENOMIC DNA]</scope>
    <source>
        <strain evidence="15 17">ACAM 607</strain>
        <strain evidence="16 18">IC036</strain>
    </source>
</reference>
<evidence type="ECO:0000256" key="2">
    <source>
        <dbReference type="ARBA" id="ARBA00022705"/>
    </source>
</evidence>
<comment type="similarity">
    <text evidence="12">Belongs to the helicase family. PriA subfamily.</text>
</comment>
<gene>
    <name evidence="12 16" type="primary">priA</name>
    <name evidence="15" type="ORF">ESZ26_05910</name>
    <name evidence="16" type="ORF">ESZ27_08130</name>
</gene>
<dbReference type="InterPro" id="IPR040498">
    <property type="entry name" value="PriA_CRR"/>
</dbReference>
<evidence type="ECO:0000256" key="10">
    <source>
        <dbReference type="ARBA" id="ARBA00023235"/>
    </source>
</evidence>
<dbReference type="CDD" id="cd17929">
    <property type="entry name" value="DEXHc_priA"/>
    <property type="match status" value="1"/>
</dbReference>
<evidence type="ECO:0000256" key="12">
    <source>
        <dbReference type="HAMAP-Rule" id="MF_00983"/>
    </source>
</evidence>
<feature type="domain" description="Helicase ATP-binding" evidence="13">
    <location>
        <begin position="221"/>
        <end position="387"/>
    </location>
</feature>
<dbReference type="PROSITE" id="PS51194">
    <property type="entry name" value="HELICASE_CTER"/>
    <property type="match status" value="1"/>
</dbReference>
<keyword evidence="7 12" id="KW-0862">Zinc</keyword>
<keyword evidence="3 12" id="KW-0479">Metal-binding</keyword>
<name>A0A5C6QFX0_9GAMM</name>
<comment type="caution">
    <text evidence="16">The sequence shown here is derived from an EMBL/GenBank/DDBJ whole genome shotgun (WGS) entry which is preliminary data.</text>
</comment>
<keyword evidence="1 12" id="KW-0639">Primosome</keyword>
<dbReference type="GO" id="GO:0006270">
    <property type="term" value="P:DNA replication initiation"/>
    <property type="evidence" value="ECO:0007669"/>
    <property type="project" value="TreeGrafter"/>
</dbReference>
<dbReference type="InterPro" id="IPR005259">
    <property type="entry name" value="PriA"/>
</dbReference>
<dbReference type="GO" id="GO:0008270">
    <property type="term" value="F:zinc ion binding"/>
    <property type="evidence" value="ECO:0007669"/>
    <property type="project" value="UniProtKB-UniRule"/>
</dbReference>
<dbReference type="Gene3D" id="3.40.1440.60">
    <property type="entry name" value="PriA, 3(prime) DNA-binding domain"/>
    <property type="match status" value="1"/>
</dbReference>
<dbReference type="RefSeq" id="WP_146798824.1">
    <property type="nucleotide sequence ID" value="NZ_VOLP01000007.1"/>
</dbReference>
<dbReference type="EC" id="5.6.2.4" evidence="12"/>
<feature type="binding site" evidence="12">
    <location>
        <position position="473"/>
    </location>
    <ligand>
        <name>Zn(2+)</name>
        <dbReference type="ChEBI" id="CHEBI:29105"/>
        <label>2</label>
    </ligand>
</feature>
<evidence type="ECO:0000259" key="13">
    <source>
        <dbReference type="PROSITE" id="PS51192"/>
    </source>
</evidence>
<dbReference type="AlphaFoldDB" id="A0A5C6QFX0"/>
<comment type="subunit">
    <text evidence="12">Component of the replication restart primosome.</text>
</comment>
<dbReference type="GO" id="GO:0016787">
    <property type="term" value="F:hydrolase activity"/>
    <property type="evidence" value="ECO:0007669"/>
    <property type="project" value="UniProtKB-KW"/>
</dbReference>
<keyword evidence="10 12" id="KW-0413">Isomerase</keyword>
<dbReference type="Pfam" id="PF18074">
    <property type="entry name" value="PriA_C"/>
    <property type="match status" value="1"/>
</dbReference>
<dbReference type="NCBIfam" id="NF004067">
    <property type="entry name" value="PRK05580.1-4"/>
    <property type="match status" value="1"/>
</dbReference>
<comment type="catalytic activity">
    <reaction evidence="12">
        <text>Couples ATP hydrolysis with the unwinding of duplex DNA by translocating in the 3'-5' direction.</text>
        <dbReference type="EC" id="5.6.2.4"/>
    </reaction>
</comment>
<dbReference type="SMART" id="SM00490">
    <property type="entry name" value="HELICc"/>
    <property type="match status" value="1"/>
</dbReference>
<dbReference type="FunFam" id="3.40.50.300:FF:000489">
    <property type="entry name" value="Primosome assembly protein PriA"/>
    <property type="match status" value="1"/>
</dbReference>
<feature type="binding site" evidence="12">
    <location>
        <position position="489"/>
    </location>
    <ligand>
        <name>Zn(2+)</name>
        <dbReference type="ChEBI" id="CHEBI:29105"/>
        <label>1</label>
    </ligand>
</feature>
<keyword evidence="2 12" id="KW-0235">DNA replication</keyword>
<dbReference type="Gene3D" id="3.40.50.300">
    <property type="entry name" value="P-loop containing nucleotide triphosphate hydrolases"/>
    <property type="match status" value="2"/>
</dbReference>
<dbReference type="GO" id="GO:0043138">
    <property type="term" value="F:3'-5' DNA helicase activity"/>
    <property type="evidence" value="ECO:0007669"/>
    <property type="project" value="UniProtKB-EC"/>
</dbReference>
<dbReference type="NCBIfam" id="TIGR00595">
    <property type="entry name" value="priA"/>
    <property type="match status" value="1"/>
</dbReference>
<dbReference type="NCBIfam" id="NF004065">
    <property type="entry name" value="PRK05580.1-1"/>
    <property type="match status" value="1"/>
</dbReference>
<feature type="domain" description="Helicase C-terminal" evidence="14">
    <location>
        <begin position="466"/>
        <end position="640"/>
    </location>
</feature>
<dbReference type="EMBL" id="VOLQ01000012">
    <property type="protein sequence ID" value="TWX67681.1"/>
    <property type="molecule type" value="Genomic_DNA"/>
</dbReference>
<sequence>MQVSYIQVAIPVPMRQLFTYIVPLTISDDEIQIGARVIVPFSHREVIGIIISTSEVCDIDDKKLKAIIGLVNDNFSFPPALLKFLLRCADYYHHPVGDVLQLALPVLLRQIEQPTIDLATTWHCFVLEQDSKEKLILEKIVKRAPKQAELYNVIKTHPGLTWAEIRTLGYTKPQLNTLEKKKLIEEKQQKAETFVYHQEALAENEKLTLTVEQAVIVSAVKASFDQFSCHLVDGVTGSGKTEVYLQAMEKTLAANKQVLVLVPEIGLTPQMLSRFEQRFHLPICLHHSGLNDKERLQTWLAAQRGTAAIIIGTRSAVFTPLHHLGLIIVDEEHDGSFKQQDSFRYHARDIAILRAGQLNIPIVLGSATPSLETLQNALSGKYQYHQLTKRPGQSTQAKISLINIAQQQMEHGLSGTLKKAIETTLKRGEQALIFLNRRGYAPAINCQECHWVADCQRCNKPYTLHQGKKLLICHHCSSQKRIPYQCPSCGSVRIKPMGQGTEQLEERIGELFADYSTVRIDRDSTRKKGELAKLLQEVSDKKHQLLIGTQMLAKGHHFPDVTLVAVLDVDGALFSFDFRAAEHMAQLLVQVAGRAGRESKPGKVLVQTNFPEHPLLQDLVNNGYPHFAKYALTERKQALLPPFSYQALFRAEANYPSYPEKFLSALTEFTFDGCQFAGPVPAAMEKKAGKYRYHLIVQAKSRKQLHLAIYQLINAIPQNEWQKKVRWTVDVDPLDLSW</sequence>
<dbReference type="FunFam" id="3.40.1440.60:FF:000001">
    <property type="entry name" value="Primosomal protein N"/>
    <property type="match status" value="1"/>
</dbReference>
<keyword evidence="9 12" id="KW-0238">DNA-binding</keyword>
<keyword evidence="8 12" id="KW-0067">ATP-binding</keyword>
<feature type="binding site" evidence="12">
    <location>
        <position position="446"/>
    </location>
    <ligand>
        <name>Zn(2+)</name>
        <dbReference type="ChEBI" id="CHEBI:29105"/>
        <label>1</label>
    </ligand>
</feature>
<dbReference type="InterPro" id="IPR042115">
    <property type="entry name" value="PriA_3primeBD_sf"/>
</dbReference>
<evidence type="ECO:0000313" key="18">
    <source>
        <dbReference type="Proteomes" id="UP000321917"/>
    </source>
</evidence>
<comment type="catalytic activity">
    <reaction evidence="11 12">
        <text>ATP + H2O = ADP + phosphate + H(+)</text>
        <dbReference type="Rhea" id="RHEA:13065"/>
        <dbReference type="ChEBI" id="CHEBI:15377"/>
        <dbReference type="ChEBI" id="CHEBI:15378"/>
        <dbReference type="ChEBI" id="CHEBI:30616"/>
        <dbReference type="ChEBI" id="CHEBI:43474"/>
        <dbReference type="ChEBI" id="CHEBI:456216"/>
        <dbReference type="EC" id="5.6.2.4"/>
    </reaction>
</comment>
<dbReference type="Pfam" id="PF18319">
    <property type="entry name" value="Zn_ribbon_PriA"/>
    <property type="match status" value="1"/>
</dbReference>
<evidence type="ECO:0000256" key="4">
    <source>
        <dbReference type="ARBA" id="ARBA00022741"/>
    </source>
</evidence>
<dbReference type="SMART" id="SM00487">
    <property type="entry name" value="DEXDc"/>
    <property type="match status" value="1"/>
</dbReference>
<dbReference type="InterPro" id="IPR041236">
    <property type="entry name" value="PriA_C"/>
</dbReference>
<evidence type="ECO:0000256" key="5">
    <source>
        <dbReference type="ARBA" id="ARBA00022801"/>
    </source>
</evidence>
<dbReference type="HAMAP" id="MF_00983">
    <property type="entry name" value="PriA"/>
    <property type="match status" value="1"/>
</dbReference>
<dbReference type="InterPro" id="IPR014001">
    <property type="entry name" value="Helicase_ATP-bd"/>
</dbReference>
<evidence type="ECO:0000256" key="9">
    <source>
        <dbReference type="ARBA" id="ARBA00023125"/>
    </source>
</evidence>
<dbReference type="Proteomes" id="UP000321525">
    <property type="component" value="Unassembled WGS sequence"/>
</dbReference>
<dbReference type="GO" id="GO:0003677">
    <property type="term" value="F:DNA binding"/>
    <property type="evidence" value="ECO:0007669"/>
    <property type="project" value="UniProtKB-UniRule"/>
</dbReference>
<dbReference type="GO" id="GO:1990077">
    <property type="term" value="C:primosome complex"/>
    <property type="evidence" value="ECO:0007669"/>
    <property type="project" value="UniProtKB-UniRule"/>
</dbReference>
<evidence type="ECO:0000256" key="3">
    <source>
        <dbReference type="ARBA" id="ARBA00022723"/>
    </source>
</evidence>
<proteinExistence type="inferred from homology"/>
<feature type="binding site" evidence="12">
    <location>
        <position position="455"/>
    </location>
    <ligand>
        <name>Zn(2+)</name>
        <dbReference type="ChEBI" id="CHEBI:29105"/>
        <label>2</label>
    </ligand>
</feature>
<dbReference type="GO" id="GO:0006302">
    <property type="term" value="P:double-strand break repair"/>
    <property type="evidence" value="ECO:0007669"/>
    <property type="project" value="InterPro"/>
</dbReference>
<accession>A0A5C6QFX0</accession>
<evidence type="ECO:0000256" key="7">
    <source>
        <dbReference type="ARBA" id="ARBA00022833"/>
    </source>
</evidence>
<dbReference type="InterPro" id="IPR041222">
    <property type="entry name" value="PriA_3primeBD"/>
</dbReference>
<evidence type="ECO:0000256" key="1">
    <source>
        <dbReference type="ARBA" id="ARBA00022515"/>
    </source>
</evidence>
<dbReference type="GO" id="GO:0006310">
    <property type="term" value="P:DNA recombination"/>
    <property type="evidence" value="ECO:0007669"/>
    <property type="project" value="InterPro"/>
</dbReference>
<comment type="function">
    <text evidence="12">Initiates the restart of stalled replication forks, which reloads the replicative helicase on sites other than the origin of replication. Recognizes and binds to abandoned replication forks and remodels them to uncover a helicase loading site. Promotes assembly of the primosome at these replication forks.</text>
</comment>
<keyword evidence="17" id="KW-1185">Reference proteome</keyword>
<dbReference type="PROSITE" id="PS51192">
    <property type="entry name" value="HELICASE_ATP_BIND_1"/>
    <property type="match status" value="1"/>
</dbReference>
<dbReference type="OrthoDB" id="9759544at2"/>